<proteinExistence type="predicted"/>
<evidence type="ECO:0000313" key="2">
    <source>
        <dbReference type="EMBL" id="KAK9906423.1"/>
    </source>
</evidence>
<dbReference type="EMBL" id="JALJOT010000010">
    <property type="protein sequence ID" value="KAK9906423.1"/>
    <property type="molecule type" value="Genomic_DNA"/>
</dbReference>
<dbReference type="Proteomes" id="UP001491310">
    <property type="component" value="Unassembled WGS sequence"/>
</dbReference>
<protein>
    <submittedName>
        <fullName evidence="2">Uncharacterized protein</fullName>
    </submittedName>
</protein>
<reference evidence="2 3" key="1">
    <citation type="journal article" date="2024" name="Nat. Commun.">
        <title>Phylogenomics reveals the evolutionary origins of lichenization in chlorophyte algae.</title>
        <authorList>
            <person name="Puginier C."/>
            <person name="Libourel C."/>
            <person name="Otte J."/>
            <person name="Skaloud P."/>
            <person name="Haon M."/>
            <person name="Grisel S."/>
            <person name="Petersen M."/>
            <person name="Berrin J.G."/>
            <person name="Delaux P.M."/>
            <person name="Dal Grande F."/>
            <person name="Keller J."/>
        </authorList>
    </citation>
    <scope>NUCLEOTIDE SEQUENCE [LARGE SCALE GENOMIC DNA]</scope>
    <source>
        <strain evidence="2 3">SAG 216-7</strain>
    </source>
</reference>
<evidence type="ECO:0000313" key="3">
    <source>
        <dbReference type="Proteomes" id="UP001491310"/>
    </source>
</evidence>
<feature type="compositionally biased region" description="Basic and acidic residues" evidence="1">
    <location>
        <begin position="78"/>
        <end position="91"/>
    </location>
</feature>
<evidence type="ECO:0000256" key="1">
    <source>
        <dbReference type="SAM" id="MobiDB-lite"/>
    </source>
</evidence>
<sequence length="434" mass="47733">MGRNLSSDPGASGPPETLAPPKSRGRGRGLGLPAQPQQPGGPPRPPGPGAPRRFEGQQQDGGMPRQMRPPMRPPQGPHFDHRQGPPQERRMGPGQQGGMRGPRPYGQQQMGRPGQQQREPWPPAASGRFEDADDDPLAPSMGPRNRGRRQSLMKKPLRDGEPEEDGQERAVAMRSRGPARGVSMAGQDGGELARRSARRQVPQDWGGLTEMEEQYESGGGRQGEGMWKTGVNQLEERETRDAIARFVEEEQRLAGDSLRPGPWMMPEADPPGFYPVPAEIMKDRERMAKLELLDPALDINIGGPPPPRVPAPKLSSAEVLERLKPDLMRTLGIEPDDEEAWTAAVEGIADEVDSLGIQSTPDTWAEMEELEALAQELLPEDHAMRAHLDRSMRMLQANPSWPHEAKCAYMRRLVRGLTGPLPKRLQARAAALGF</sequence>
<organism evidence="2 3">
    <name type="scientific">Coccomyxa subellipsoidea</name>
    <dbReference type="NCBI Taxonomy" id="248742"/>
    <lineage>
        <taxon>Eukaryota</taxon>
        <taxon>Viridiplantae</taxon>
        <taxon>Chlorophyta</taxon>
        <taxon>core chlorophytes</taxon>
        <taxon>Trebouxiophyceae</taxon>
        <taxon>Trebouxiophyceae incertae sedis</taxon>
        <taxon>Coccomyxaceae</taxon>
        <taxon>Coccomyxa</taxon>
    </lineage>
</organism>
<keyword evidence="3" id="KW-1185">Reference proteome</keyword>
<name>A0ABR2YIT4_9CHLO</name>
<feature type="region of interest" description="Disordered" evidence="1">
    <location>
        <begin position="1"/>
        <end position="227"/>
    </location>
</feature>
<comment type="caution">
    <text evidence="2">The sequence shown here is derived from an EMBL/GenBank/DDBJ whole genome shotgun (WGS) entry which is preliminary data.</text>
</comment>
<accession>A0ABR2YIT4</accession>
<gene>
    <name evidence="2" type="ORF">WJX75_001618</name>
</gene>
<feature type="compositionally biased region" description="Pro residues" evidence="1">
    <location>
        <begin position="39"/>
        <end position="49"/>
    </location>
</feature>
<feature type="compositionally biased region" description="Low complexity" evidence="1">
    <location>
        <begin position="101"/>
        <end position="119"/>
    </location>
</feature>